<feature type="compositionally biased region" description="Low complexity" evidence="1">
    <location>
        <begin position="231"/>
        <end position="252"/>
    </location>
</feature>
<dbReference type="HOGENOM" id="CLU_869046_0_0_1"/>
<sequence length="320" mass="34935">MTSMETESAMEPVPHIPPVHESFDTDGSTKDYSAIHGNFIPLQSSEGLFLIPPRRTRSPRRLRSRSPRRRRQEPGVHLHLSLTDSQMDKLTSTFDKDETPQPKTHRRSGTVDGSCSGTTMHQIPSAVHRPPPPPPLPFNKVSQAVSVLANTQHSQSSFAHSARGRIENRQDSMAYASTEPLSSPTYTQVNTRSMSPSKFSRTANESTLASTAATSVADTSMNRRSLESRPATRGTTGETGNAGNGSSSAAHSPSKSHRQIFEDPEMTDASSSVYSMDELIRAMPHIHPLYVKRIAEMGSPSRTPGHSPEHSPSALQEYAA</sequence>
<dbReference type="AlphaFoldDB" id="S3D2H7"/>
<dbReference type="Proteomes" id="UP000016923">
    <property type="component" value="Unassembled WGS sequence"/>
</dbReference>
<dbReference type="EMBL" id="KE148151">
    <property type="protein sequence ID" value="EPE07490.1"/>
    <property type="molecule type" value="Genomic_DNA"/>
</dbReference>
<dbReference type="VEuPathDB" id="FungiDB:F503_08141"/>
<feature type="region of interest" description="Disordered" evidence="1">
    <location>
        <begin position="92"/>
        <end position="140"/>
    </location>
</feature>
<name>S3D2H7_OPHP1</name>
<proteinExistence type="predicted"/>
<evidence type="ECO:0000313" key="3">
    <source>
        <dbReference type="Proteomes" id="UP000016923"/>
    </source>
</evidence>
<reference evidence="2 3" key="1">
    <citation type="journal article" date="2013" name="BMC Genomics">
        <title>The genome and transcriptome of the pine saprophyte Ophiostoma piceae, and a comparison with the bark beetle-associated pine pathogen Grosmannia clavigera.</title>
        <authorList>
            <person name="Haridas S."/>
            <person name="Wang Y."/>
            <person name="Lim L."/>
            <person name="Massoumi Alamouti S."/>
            <person name="Jackman S."/>
            <person name="Docking R."/>
            <person name="Robertson G."/>
            <person name="Birol I."/>
            <person name="Bohlmann J."/>
            <person name="Breuil C."/>
        </authorList>
    </citation>
    <scope>NUCLEOTIDE SEQUENCE [LARGE SCALE GENOMIC DNA]</scope>
    <source>
        <strain evidence="2 3">UAMH 11346</strain>
    </source>
</reference>
<gene>
    <name evidence="2" type="ORF">F503_08141</name>
</gene>
<feature type="compositionally biased region" description="Polar residues" evidence="1">
    <location>
        <begin position="179"/>
        <end position="201"/>
    </location>
</feature>
<feature type="region of interest" description="Disordered" evidence="1">
    <location>
        <begin position="297"/>
        <end position="320"/>
    </location>
</feature>
<feature type="compositionally biased region" description="Basic residues" evidence="1">
    <location>
        <begin position="54"/>
        <end position="71"/>
    </location>
</feature>
<evidence type="ECO:0000256" key="1">
    <source>
        <dbReference type="SAM" id="MobiDB-lite"/>
    </source>
</evidence>
<evidence type="ECO:0000313" key="2">
    <source>
        <dbReference type="EMBL" id="EPE07490.1"/>
    </source>
</evidence>
<feature type="region of interest" description="Disordered" evidence="1">
    <location>
        <begin position="178"/>
        <end position="258"/>
    </location>
</feature>
<feature type="compositionally biased region" description="Low complexity" evidence="1">
    <location>
        <begin position="202"/>
        <end position="220"/>
    </location>
</feature>
<keyword evidence="3" id="KW-1185">Reference proteome</keyword>
<accession>S3D2H7</accession>
<organism evidence="2 3">
    <name type="scientific">Ophiostoma piceae (strain UAMH 11346)</name>
    <name type="common">Sap stain fungus</name>
    <dbReference type="NCBI Taxonomy" id="1262450"/>
    <lineage>
        <taxon>Eukaryota</taxon>
        <taxon>Fungi</taxon>
        <taxon>Dikarya</taxon>
        <taxon>Ascomycota</taxon>
        <taxon>Pezizomycotina</taxon>
        <taxon>Sordariomycetes</taxon>
        <taxon>Sordariomycetidae</taxon>
        <taxon>Ophiostomatales</taxon>
        <taxon>Ophiostomataceae</taxon>
        <taxon>Ophiostoma</taxon>
    </lineage>
</organism>
<feature type="region of interest" description="Disordered" evidence="1">
    <location>
        <begin position="51"/>
        <end position="77"/>
    </location>
</feature>
<feature type="compositionally biased region" description="Polar residues" evidence="1">
    <location>
        <begin position="111"/>
        <end position="122"/>
    </location>
</feature>
<feature type="region of interest" description="Disordered" evidence="1">
    <location>
        <begin position="1"/>
        <end position="30"/>
    </location>
</feature>
<dbReference type="eggNOG" id="ENOG502RKXY">
    <property type="taxonomic scope" value="Eukaryota"/>
</dbReference>
<protein>
    <submittedName>
        <fullName evidence="2">Uncharacterized protein</fullName>
    </submittedName>
</protein>
<dbReference type="OrthoDB" id="10512266at2759"/>